<dbReference type="AlphaFoldDB" id="D6WME5"/>
<protein>
    <submittedName>
        <fullName evidence="2">Uncharacterized protein</fullName>
    </submittedName>
</protein>
<evidence type="ECO:0000313" key="2">
    <source>
        <dbReference type="EMBL" id="EFA03315.1"/>
    </source>
</evidence>
<feature type="compositionally biased region" description="Basic and acidic residues" evidence="1">
    <location>
        <begin position="74"/>
        <end position="83"/>
    </location>
</feature>
<feature type="region of interest" description="Disordered" evidence="1">
    <location>
        <begin position="60"/>
        <end position="83"/>
    </location>
</feature>
<reference evidence="2 3" key="2">
    <citation type="journal article" date="2010" name="Nucleic Acids Res.">
        <title>BeetleBase in 2010: revisions to provide comprehensive genomic information for Tribolium castaneum.</title>
        <authorList>
            <person name="Kim H.S."/>
            <person name="Murphy T."/>
            <person name="Xia J."/>
            <person name="Caragea D."/>
            <person name="Park Y."/>
            <person name="Beeman R.W."/>
            <person name="Lorenzen M.D."/>
            <person name="Butcher S."/>
            <person name="Manak J.R."/>
            <person name="Brown S.J."/>
        </authorList>
    </citation>
    <scope>GENOME REANNOTATION</scope>
    <source>
        <strain evidence="2 3">Georgia GA2</strain>
    </source>
</reference>
<name>D6WME5_TRICA</name>
<evidence type="ECO:0000256" key="1">
    <source>
        <dbReference type="SAM" id="MobiDB-lite"/>
    </source>
</evidence>
<proteinExistence type="predicted"/>
<organism evidence="2 3">
    <name type="scientific">Tribolium castaneum</name>
    <name type="common">Red flour beetle</name>
    <dbReference type="NCBI Taxonomy" id="7070"/>
    <lineage>
        <taxon>Eukaryota</taxon>
        <taxon>Metazoa</taxon>
        <taxon>Ecdysozoa</taxon>
        <taxon>Arthropoda</taxon>
        <taxon>Hexapoda</taxon>
        <taxon>Insecta</taxon>
        <taxon>Pterygota</taxon>
        <taxon>Neoptera</taxon>
        <taxon>Endopterygota</taxon>
        <taxon>Coleoptera</taxon>
        <taxon>Polyphaga</taxon>
        <taxon>Cucujiformia</taxon>
        <taxon>Tenebrionidae</taxon>
        <taxon>Tenebrionidae incertae sedis</taxon>
        <taxon>Tribolium</taxon>
    </lineage>
</organism>
<dbReference type="HOGENOM" id="CLU_1091199_0_0_1"/>
<dbReference type="EMBL" id="KQ971343">
    <property type="protein sequence ID" value="EFA03315.1"/>
    <property type="molecule type" value="Genomic_DNA"/>
</dbReference>
<evidence type="ECO:0000313" key="3">
    <source>
        <dbReference type="Proteomes" id="UP000007266"/>
    </source>
</evidence>
<sequence>MARRNPRLLHRTQTNSTDIVTVLNLLLGGVPELPQNRLLLPQNLQAVRHHVLESQIHRQVEGDEREPDLAVEAQQEHQNGRDTHGVVAQNHRGVERLQGLQVLQPQEDQERREQLDEDPLGAHVVGPGDERVQGRGLVVLQALLQAEDEQHEGDGDDERYGFGPFEHDFGGGHRHVLDVAVLGHVDGHRPVLLLDQLLDVRHAIGDHVVKHEGVQPGDPLLGAVAAPEGAQQHAVAHHEEHQLEEDSSSVFFWRN</sequence>
<dbReference type="Proteomes" id="UP000007266">
    <property type="component" value="Linkage group 5"/>
</dbReference>
<keyword evidence="3" id="KW-1185">Reference proteome</keyword>
<dbReference type="InParanoid" id="D6WME5"/>
<accession>D6WME5</accession>
<gene>
    <name evidence="2" type="primary">GLEAN_13257</name>
    <name evidence="2" type="ORF">TcasGA2_TC013257</name>
</gene>
<reference evidence="2 3" key="1">
    <citation type="journal article" date="2008" name="Nature">
        <title>The genome of the model beetle and pest Tribolium castaneum.</title>
        <authorList>
            <consortium name="Tribolium Genome Sequencing Consortium"/>
            <person name="Richards S."/>
            <person name="Gibbs R.A."/>
            <person name="Weinstock G.M."/>
            <person name="Brown S.J."/>
            <person name="Denell R."/>
            <person name="Beeman R.W."/>
            <person name="Gibbs R."/>
            <person name="Beeman R.W."/>
            <person name="Brown S.J."/>
            <person name="Bucher G."/>
            <person name="Friedrich M."/>
            <person name="Grimmelikhuijzen C.J."/>
            <person name="Klingler M."/>
            <person name="Lorenzen M."/>
            <person name="Richards S."/>
            <person name="Roth S."/>
            <person name="Schroder R."/>
            <person name="Tautz D."/>
            <person name="Zdobnov E.M."/>
            <person name="Muzny D."/>
            <person name="Gibbs R.A."/>
            <person name="Weinstock G.M."/>
            <person name="Attaway T."/>
            <person name="Bell S."/>
            <person name="Buhay C.J."/>
            <person name="Chandrabose M.N."/>
            <person name="Chavez D."/>
            <person name="Clerk-Blankenburg K.P."/>
            <person name="Cree A."/>
            <person name="Dao M."/>
            <person name="Davis C."/>
            <person name="Chacko J."/>
            <person name="Dinh H."/>
            <person name="Dugan-Rocha S."/>
            <person name="Fowler G."/>
            <person name="Garner T.T."/>
            <person name="Garnes J."/>
            <person name="Gnirke A."/>
            <person name="Hawes A."/>
            <person name="Hernandez J."/>
            <person name="Hines S."/>
            <person name="Holder M."/>
            <person name="Hume J."/>
            <person name="Jhangiani S.N."/>
            <person name="Joshi V."/>
            <person name="Khan Z.M."/>
            <person name="Jackson L."/>
            <person name="Kovar C."/>
            <person name="Kowis A."/>
            <person name="Lee S."/>
            <person name="Lewis L.R."/>
            <person name="Margolis J."/>
            <person name="Morgan M."/>
            <person name="Nazareth L.V."/>
            <person name="Nguyen N."/>
            <person name="Okwuonu G."/>
            <person name="Parker D."/>
            <person name="Richards S."/>
            <person name="Ruiz S.J."/>
            <person name="Santibanez J."/>
            <person name="Savard J."/>
            <person name="Scherer S.E."/>
            <person name="Schneider B."/>
            <person name="Sodergren E."/>
            <person name="Tautz D."/>
            <person name="Vattahil S."/>
            <person name="Villasana D."/>
            <person name="White C.S."/>
            <person name="Wright R."/>
            <person name="Park Y."/>
            <person name="Beeman R.W."/>
            <person name="Lord J."/>
            <person name="Oppert B."/>
            <person name="Lorenzen M."/>
            <person name="Brown S."/>
            <person name="Wang L."/>
            <person name="Savard J."/>
            <person name="Tautz D."/>
            <person name="Richards S."/>
            <person name="Weinstock G."/>
            <person name="Gibbs R.A."/>
            <person name="Liu Y."/>
            <person name="Worley K."/>
            <person name="Weinstock G."/>
            <person name="Elsik C.G."/>
            <person name="Reese J.T."/>
            <person name="Elhaik E."/>
            <person name="Landan G."/>
            <person name="Graur D."/>
            <person name="Arensburger P."/>
            <person name="Atkinson P."/>
            <person name="Beeman R.W."/>
            <person name="Beidler J."/>
            <person name="Brown S.J."/>
            <person name="Demuth J.P."/>
            <person name="Drury D.W."/>
            <person name="Du Y.Z."/>
            <person name="Fujiwara H."/>
            <person name="Lorenzen M."/>
            <person name="Maselli V."/>
            <person name="Osanai M."/>
            <person name="Park Y."/>
            <person name="Robertson H.M."/>
            <person name="Tu Z."/>
            <person name="Wang J.J."/>
            <person name="Wang S."/>
            <person name="Richards S."/>
            <person name="Song H."/>
            <person name="Zhang L."/>
            <person name="Sodergren E."/>
            <person name="Werner D."/>
            <person name="Stanke M."/>
            <person name="Morgenstern B."/>
            <person name="Solovyev V."/>
            <person name="Kosarev P."/>
            <person name="Brown G."/>
            <person name="Chen H.C."/>
            <person name="Ermolaeva O."/>
            <person name="Hlavina W."/>
            <person name="Kapustin Y."/>
            <person name="Kiryutin B."/>
            <person name="Kitts P."/>
            <person name="Maglott D."/>
            <person name="Pruitt K."/>
            <person name="Sapojnikov V."/>
            <person name="Souvorov A."/>
            <person name="Mackey A.J."/>
            <person name="Waterhouse R.M."/>
            <person name="Wyder S."/>
            <person name="Zdobnov E.M."/>
            <person name="Zdobnov E.M."/>
            <person name="Wyder S."/>
            <person name="Kriventseva E.V."/>
            <person name="Kadowaki T."/>
            <person name="Bork P."/>
            <person name="Aranda M."/>
            <person name="Bao R."/>
            <person name="Beermann A."/>
            <person name="Berns N."/>
            <person name="Bolognesi R."/>
            <person name="Bonneton F."/>
            <person name="Bopp D."/>
            <person name="Brown S.J."/>
            <person name="Bucher G."/>
            <person name="Butts T."/>
            <person name="Chaumot A."/>
            <person name="Denell R.E."/>
            <person name="Ferrier D.E."/>
            <person name="Friedrich M."/>
            <person name="Gordon C.M."/>
            <person name="Jindra M."/>
            <person name="Klingler M."/>
            <person name="Lan Q."/>
            <person name="Lattorff H.M."/>
            <person name="Laudet V."/>
            <person name="von Levetsow C."/>
            <person name="Liu Z."/>
            <person name="Lutz R."/>
            <person name="Lynch J.A."/>
            <person name="da Fonseca R.N."/>
            <person name="Posnien N."/>
            <person name="Reuter R."/>
            <person name="Roth S."/>
            <person name="Savard J."/>
            <person name="Schinko J.B."/>
            <person name="Schmitt C."/>
            <person name="Schoppmeier M."/>
            <person name="Schroder R."/>
            <person name="Shippy T.D."/>
            <person name="Simonnet F."/>
            <person name="Marques-Souza H."/>
            <person name="Tautz D."/>
            <person name="Tomoyasu Y."/>
            <person name="Trauner J."/>
            <person name="Van der Zee M."/>
            <person name="Vervoort M."/>
            <person name="Wittkopp N."/>
            <person name="Wimmer E.A."/>
            <person name="Yang X."/>
            <person name="Jones A.K."/>
            <person name="Sattelle D.B."/>
            <person name="Ebert P.R."/>
            <person name="Nelson D."/>
            <person name="Scott J.G."/>
            <person name="Beeman R.W."/>
            <person name="Muthukrishnan S."/>
            <person name="Kramer K.J."/>
            <person name="Arakane Y."/>
            <person name="Beeman R.W."/>
            <person name="Zhu Q."/>
            <person name="Hogenkamp D."/>
            <person name="Dixit R."/>
            <person name="Oppert B."/>
            <person name="Jiang H."/>
            <person name="Zou Z."/>
            <person name="Marshall J."/>
            <person name="Elpidina E."/>
            <person name="Vinokurov K."/>
            <person name="Oppert C."/>
            <person name="Zou Z."/>
            <person name="Evans J."/>
            <person name="Lu Z."/>
            <person name="Zhao P."/>
            <person name="Sumathipala N."/>
            <person name="Altincicek B."/>
            <person name="Vilcinskas A."/>
            <person name="Williams M."/>
            <person name="Hultmark D."/>
            <person name="Hetru C."/>
            <person name="Jiang H."/>
            <person name="Grimmelikhuijzen C.J."/>
            <person name="Hauser F."/>
            <person name="Cazzamali G."/>
            <person name="Williamson M."/>
            <person name="Park Y."/>
            <person name="Li B."/>
            <person name="Tanaka Y."/>
            <person name="Predel R."/>
            <person name="Neupert S."/>
            <person name="Schachtner J."/>
            <person name="Verleyen P."/>
            <person name="Raible F."/>
            <person name="Bork P."/>
            <person name="Friedrich M."/>
            <person name="Walden K.K."/>
            <person name="Robertson H.M."/>
            <person name="Angeli S."/>
            <person name="Foret S."/>
            <person name="Bucher G."/>
            <person name="Schuetz S."/>
            <person name="Maleszka R."/>
            <person name="Wimmer E.A."/>
            <person name="Beeman R.W."/>
            <person name="Lorenzen M."/>
            <person name="Tomoyasu Y."/>
            <person name="Miller S.C."/>
            <person name="Grossmann D."/>
            <person name="Bucher G."/>
        </authorList>
    </citation>
    <scope>NUCLEOTIDE SEQUENCE [LARGE SCALE GENOMIC DNA]</scope>
    <source>
        <strain evidence="2 3">Georgia GA2</strain>
    </source>
</reference>
<feature type="region of interest" description="Disordered" evidence="1">
    <location>
        <begin position="97"/>
        <end position="128"/>
    </location>
</feature>